<dbReference type="Gene3D" id="1.10.510.10">
    <property type="entry name" value="Transferase(Phosphotransferase) domain 1"/>
    <property type="match status" value="1"/>
</dbReference>
<protein>
    <recommendedName>
        <fullName evidence="1">Protein kinase domain-containing protein</fullName>
    </recommendedName>
</protein>
<dbReference type="InterPro" id="IPR000719">
    <property type="entry name" value="Prot_kinase_dom"/>
</dbReference>
<organism evidence="2 3">
    <name type="scientific">Oncorhynchus tshawytscha</name>
    <name type="common">Chinook salmon</name>
    <name type="synonym">Salmo tshawytscha</name>
    <dbReference type="NCBI Taxonomy" id="74940"/>
    <lineage>
        <taxon>Eukaryota</taxon>
        <taxon>Metazoa</taxon>
        <taxon>Chordata</taxon>
        <taxon>Craniata</taxon>
        <taxon>Vertebrata</taxon>
        <taxon>Euteleostomi</taxon>
        <taxon>Actinopterygii</taxon>
        <taxon>Neopterygii</taxon>
        <taxon>Teleostei</taxon>
        <taxon>Protacanthopterygii</taxon>
        <taxon>Salmoniformes</taxon>
        <taxon>Salmonidae</taxon>
        <taxon>Salmoninae</taxon>
        <taxon>Oncorhynchus</taxon>
    </lineage>
</organism>
<dbReference type="PANTHER" id="PTHR44329:SF214">
    <property type="entry name" value="PROTEIN KINASE DOMAIN-CONTAINING PROTEIN"/>
    <property type="match status" value="1"/>
</dbReference>
<evidence type="ECO:0000259" key="1">
    <source>
        <dbReference type="PROSITE" id="PS50011"/>
    </source>
</evidence>
<dbReference type="PROSITE" id="PS50011">
    <property type="entry name" value="PROTEIN_KINASE_DOM"/>
    <property type="match status" value="1"/>
</dbReference>
<dbReference type="AlphaFoldDB" id="A0A8C8CPK4"/>
<dbReference type="GO" id="GO:0005524">
    <property type="term" value="F:ATP binding"/>
    <property type="evidence" value="ECO:0007669"/>
    <property type="project" value="InterPro"/>
</dbReference>
<dbReference type="SUPFAM" id="SSF56112">
    <property type="entry name" value="Protein kinase-like (PK-like)"/>
    <property type="match status" value="1"/>
</dbReference>
<reference evidence="2" key="2">
    <citation type="submission" date="2025-09" db="UniProtKB">
        <authorList>
            <consortium name="Ensembl"/>
        </authorList>
    </citation>
    <scope>IDENTIFICATION</scope>
</reference>
<dbReference type="GO" id="GO:0004674">
    <property type="term" value="F:protein serine/threonine kinase activity"/>
    <property type="evidence" value="ECO:0007669"/>
    <property type="project" value="TreeGrafter"/>
</dbReference>
<sequence length="539" mass="61263">MDQLRNQTISNAERLIGLVEPYNLFHVKTLCYNDVQSVLVWLGVKPEHFTFRQNEDTVTVLNNVIPEHSLTTVGVVSISDEPQLEGKDRVVVYIKRHSAPVIMSCKYDSIVLFRVMKCSVSAPYSPRITSLMRETRTSVHKRRTPIFPTFASATLEDIEAMPQQEHLVIDGCSTMSYKTTTPRTAKVTIDKFGRIYKPLSPTANAHHWSIYANISGPRGSKCGFDIEDLVSRPDMVLGRGGFGVTAQVNDHLVAMTNLFLEMVDWSVPFIDNEFCRYAHIASQVEEVMIAVSIKHPNILCTFGGFWCDIAGYQLGCRAVVVMERALFSLQEFMWRIQNASVVPLVELDTLRGLEYLRLRTNQHRDFMHRDVLVCHQPDRNTIPFAFKISDFGTSCNFSTPDQPRGNRTNMAPEVLWCLNSAMGSDIFSWYCVMWELHSGSPLFQYKGSDDEYCKMTYAANLSDMLQRSVSCSDSRCLKLVREIKVSNFSDFCNSFQSQAAENWNERRPNEVLALGMISEIHLLERVLRVGVAIVTSELR</sequence>
<dbReference type="Proteomes" id="UP000694402">
    <property type="component" value="Unassembled WGS sequence"/>
</dbReference>
<proteinExistence type="predicted"/>
<dbReference type="Pfam" id="PF00069">
    <property type="entry name" value="Pkinase"/>
    <property type="match status" value="1"/>
</dbReference>
<dbReference type="PANTHER" id="PTHR44329">
    <property type="entry name" value="SERINE/THREONINE-PROTEIN KINASE TNNI3K-RELATED"/>
    <property type="match status" value="1"/>
</dbReference>
<feature type="domain" description="Protein kinase" evidence="1">
    <location>
        <begin position="231"/>
        <end position="539"/>
    </location>
</feature>
<dbReference type="GeneTree" id="ENSGT00940000177684"/>
<dbReference type="InterPro" id="IPR011009">
    <property type="entry name" value="Kinase-like_dom_sf"/>
</dbReference>
<dbReference type="SMART" id="SM00220">
    <property type="entry name" value="S_TKc"/>
    <property type="match status" value="1"/>
</dbReference>
<reference evidence="2" key="1">
    <citation type="submission" date="2025-08" db="UniProtKB">
        <authorList>
            <consortium name="Ensembl"/>
        </authorList>
    </citation>
    <scope>IDENTIFICATION</scope>
</reference>
<dbReference type="InterPro" id="IPR051681">
    <property type="entry name" value="Ser/Thr_Kinases-Pseudokinases"/>
</dbReference>
<accession>A0A8C8CPK4</accession>
<evidence type="ECO:0000313" key="2">
    <source>
        <dbReference type="Ensembl" id="ENSOTSP00005012153.2"/>
    </source>
</evidence>
<dbReference type="Ensembl" id="ENSOTST00005013341.2">
    <property type="protein sequence ID" value="ENSOTSP00005012153.2"/>
    <property type="gene ID" value="ENSOTSG00005006310.2"/>
</dbReference>
<evidence type="ECO:0000313" key="3">
    <source>
        <dbReference type="Proteomes" id="UP000694402"/>
    </source>
</evidence>
<keyword evidence="3" id="KW-1185">Reference proteome</keyword>
<name>A0A8C8CPK4_ONCTS</name>